<dbReference type="NCBIfam" id="NF047509">
    <property type="entry name" value="Rv3131_FMN_oxido"/>
    <property type="match status" value="1"/>
</dbReference>
<gene>
    <name evidence="1" type="ORF">IW245_000482</name>
</gene>
<accession>A0A8J7GEH9</accession>
<name>A0A8J7GEH9_9ACTN</name>
<dbReference type="InterPro" id="IPR050627">
    <property type="entry name" value="Nitroreductase/BluB"/>
</dbReference>
<proteinExistence type="predicted"/>
<organism evidence="1 2">
    <name type="scientific">Longispora fulva</name>
    <dbReference type="NCBI Taxonomy" id="619741"/>
    <lineage>
        <taxon>Bacteria</taxon>
        <taxon>Bacillati</taxon>
        <taxon>Actinomycetota</taxon>
        <taxon>Actinomycetes</taxon>
        <taxon>Micromonosporales</taxon>
        <taxon>Micromonosporaceae</taxon>
        <taxon>Longispora</taxon>
    </lineage>
</organism>
<protein>
    <submittedName>
        <fullName evidence="1">Nitroreductase</fullName>
    </submittedName>
</protein>
<dbReference type="EMBL" id="JADOUF010000001">
    <property type="protein sequence ID" value="MBG6134288.1"/>
    <property type="molecule type" value="Genomic_DNA"/>
</dbReference>
<reference evidence="1" key="1">
    <citation type="submission" date="2020-11" db="EMBL/GenBank/DDBJ databases">
        <title>Sequencing the genomes of 1000 actinobacteria strains.</title>
        <authorList>
            <person name="Klenk H.-P."/>
        </authorList>
    </citation>
    <scope>NUCLEOTIDE SEQUENCE</scope>
    <source>
        <strain evidence="1">DSM 45356</strain>
    </source>
</reference>
<dbReference type="Proteomes" id="UP000622552">
    <property type="component" value="Unassembled WGS sequence"/>
</dbReference>
<dbReference type="SUPFAM" id="SSF55469">
    <property type="entry name" value="FMN-dependent nitroreductase-like"/>
    <property type="match status" value="2"/>
</dbReference>
<dbReference type="RefSeq" id="WP_197001544.1">
    <property type="nucleotide sequence ID" value="NZ_BONS01000033.1"/>
</dbReference>
<dbReference type="PANTHER" id="PTHR23026">
    <property type="entry name" value="NADPH NITROREDUCTASE"/>
    <property type="match status" value="1"/>
</dbReference>
<dbReference type="PANTHER" id="PTHR23026:SF123">
    <property type="entry name" value="NAD(P)H NITROREDUCTASE RV3131-RELATED"/>
    <property type="match status" value="1"/>
</dbReference>
<evidence type="ECO:0000313" key="1">
    <source>
        <dbReference type="EMBL" id="MBG6134288.1"/>
    </source>
</evidence>
<evidence type="ECO:0000313" key="2">
    <source>
        <dbReference type="Proteomes" id="UP000622552"/>
    </source>
</evidence>
<keyword evidence="2" id="KW-1185">Reference proteome</keyword>
<dbReference type="AlphaFoldDB" id="A0A8J7GEH9"/>
<dbReference type="Gene3D" id="3.40.109.10">
    <property type="entry name" value="NADH Oxidase"/>
    <property type="match status" value="1"/>
</dbReference>
<dbReference type="GO" id="GO:0016491">
    <property type="term" value="F:oxidoreductase activity"/>
    <property type="evidence" value="ECO:0007669"/>
    <property type="project" value="InterPro"/>
</dbReference>
<sequence length="319" mass="34896">MSVLTEEVFTEAVTAATLAPSMHNTQPWPFRREGDAIEVYADTDRALPVADPHHRAVRIACGAALLNLRLALAVRGHQATVRLLPIAGHSDMVARLTPAEPRPATPLEIELHGAIPHRHSNRDPFLDSPVPVEHRHSLARAAEAERCWLQFTDDPAVLARIATIVRAANRRITDNPAYREELAAWTSHDDARRDGVPVAAGGPAPQAHELLPRRDYGGPERTGVRDYEPEPLLAILGAHGDLPSDQLRAGQALQRVLLTATELGLSAQMMSQPVDDPEARDELWQELPWNGSPQMLLRLGYGLPAVTSPRRPASDVILS</sequence>
<comment type="caution">
    <text evidence="1">The sequence shown here is derived from an EMBL/GenBank/DDBJ whole genome shotgun (WGS) entry which is preliminary data.</text>
</comment>
<dbReference type="InterPro" id="IPR000415">
    <property type="entry name" value="Nitroreductase-like"/>
</dbReference>